<evidence type="ECO:0000313" key="2">
    <source>
        <dbReference type="EMBL" id="TWI79992.1"/>
    </source>
</evidence>
<gene>
    <name evidence="2" type="ORF">JM93_04104</name>
</gene>
<feature type="compositionally biased region" description="Low complexity" evidence="1">
    <location>
        <begin position="128"/>
        <end position="140"/>
    </location>
</feature>
<comment type="caution">
    <text evidence="2">The sequence shown here is derived from an EMBL/GenBank/DDBJ whole genome shotgun (WGS) entry which is preliminary data.</text>
</comment>
<protein>
    <submittedName>
        <fullName evidence="2">Uncharacterized protein</fullName>
    </submittedName>
</protein>
<reference evidence="2 3" key="1">
    <citation type="submission" date="2019-07" db="EMBL/GenBank/DDBJ databases">
        <title>Genomic Encyclopedia of Archaeal and Bacterial Type Strains, Phase II (KMG-II): from individual species to whole genera.</title>
        <authorList>
            <person name="Goeker M."/>
        </authorList>
    </citation>
    <scope>NUCLEOTIDE SEQUENCE [LARGE SCALE GENOMIC DNA]</scope>
    <source>
        <strain evidence="2 3">ATCC BAA-252</strain>
    </source>
</reference>
<accession>A0A562SFD5</accession>
<feature type="region of interest" description="Disordered" evidence="1">
    <location>
        <begin position="120"/>
        <end position="153"/>
    </location>
</feature>
<keyword evidence="3" id="KW-1185">Reference proteome</keyword>
<dbReference type="Proteomes" id="UP000320593">
    <property type="component" value="Unassembled WGS sequence"/>
</dbReference>
<sequence>MSEPSCADEVLPTEKRKTSSKIRSKITAPSGFTITASSGAIHKKDDQEPFADSNGEQMGAIKICDLFHRGGVAGNGIKRGPLWSQRHTEATGFENLLVPRPVGRENWMKPVSRQVVRKMPCQSYQTGRSSEASARSAKSSGNHRVPGTTKAPGHILFPIGALPVLSQAGS</sequence>
<proteinExistence type="predicted"/>
<evidence type="ECO:0000313" key="3">
    <source>
        <dbReference type="Proteomes" id="UP000320593"/>
    </source>
</evidence>
<organism evidence="2 3">
    <name type="scientific">Roseibium hamelinense</name>
    <dbReference type="NCBI Taxonomy" id="150831"/>
    <lineage>
        <taxon>Bacteria</taxon>
        <taxon>Pseudomonadati</taxon>
        <taxon>Pseudomonadota</taxon>
        <taxon>Alphaproteobacteria</taxon>
        <taxon>Hyphomicrobiales</taxon>
        <taxon>Stappiaceae</taxon>
        <taxon>Roseibium</taxon>
    </lineage>
</organism>
<dbReference type="AlphaFoldDB" id="A0A562SFD5"/>
<dbReference type="EMBL" id="VLLF01000012">
    <property type="protein sequence ID" value="TWI79992.1"/>
    <property type="molecule type" value="Genomic_DNA"/>
</dbReference>
<name>A0A562SFD5_9HYPH</name>
<feature type="region of interest" description="Disordered" evidence="1">
    <location>
        <begin position="1"/>
        <end position="26"/>
    </location>
</feature>
<evidence type="ECO:0000256" key="1">
    <source>
        <dbReference type="SAM" id="MobiDB-lite"/>
    </source>
</evidence>